<keyword evidence="2" id="KW-1185">Reference proteome</keyword>
<dbReference type="RefSeq" id="WP_176431322.1">
    <property type="nucleotide sequence ID" value="NZ_FZOJ01000009.1"/>
</dbReference>
<dbReference type="AlphaFoldDB" id="A0A239E6R8"/>
<dbReference type="EMBL" id="FZOJ01000009">
    <property type="protein sequence ID" value="SNS40139.1"/>
    <property type="molecule type" value="Genomic_DNA"/>
</dbReference>
<protein>
    <recommendedName>
        <fullName evidence="3">Coat F domain-containing protein</fullName>
    </recommendedName>
</protein>
<dbReference type="Proteomes" id="UP000198304">
    <property type="component" value="Unassembled WGS sequence"/>
</dbReference>
<evidence type="ECO:0000313" key="2">
    <source>
        <dbReference type="Proteomes" id="UP000198304"/>
    </source>
</evidence>
<proteinExistence type="predicted"/>
<accession>A0A239E6R8</accession>
<gene>
    <name evidence="1" type="ORF">SAMN05446037_100991</name>
</gene>
<sequence>MKNIATKELNYLKDFLSWELLSAKKSYEYAQQETDQHRKQIFLDTASIHQQNYMNLLNYANQVNTGQSNMNWMNNNQGGQMN</sequence>
<organism evidence="1 2">
    <name type="scientific">Anaerovirgula multivorans</name>
    <dbReference type="NCBI Taxonomy" id="312168"/>
    <lineage>
        <taxon>Bacteria</taxon>
        <taxon>Bacillati</taxon>
        <taxon>Bacillota</taxon>
        <taxon>Clostridia</taxon>
        <taxon>Peptostreptococcales</taxon>
        <taxon>Natronincolaceae</taxon>
        <taxon>Anaerovirgula</taxon>
    </lineage>
</organism>
<evidence type="ECO:0000313" key="1">
    <source>
        <dbReference type="EMBL" id="SNS40139.1"/>
    </source>
</evidence>
<name>A0A239E6R8_9FIRM</name>
<reference evidence="1 2" key="1">
    <citation type="submission" date="2017-06" db="EMBL/GenBank/DDBJ databases">
        <authorList>
            <person name="Kim H.J."/>
            <person name="Triplett B.A."/>
        </authorList>
    </citation>
    <scope>NUCLEOTIDE SEQUENCE [LARGE SCALE GENOMIC DNA]</scope>
    <source>
        <strain evidence="1 2">SCA</strain>
    </source>
</reference>
<evidence type="ECO:0008006" key="3">
    <source>
        <dbReference type="Google" id="ProtNLM"/>
    </source>
</evidence>